<evidence type="ECO:0000313" key="3">
    <source>
        <dbReference type="Proteomes" id="UP000006038"/>
    </source>
</evidence>
<evidence type="ECO:0000256" key="1">
    <source>
        <dbReference type="SAM" id="Phobius"/>
    </source>
</evidence>
<keyword evidence="1" id="KW-0472">Membrane</keyword>
<keyword evidence="3" id="KW-1185">Reference proteome</keyword>
<keyword evidence="1" id="KW-1133">Transmembrane helix</keyword>
<dbReference type="AlphaFoldDB" id="J3MEW6"/>
<dbReference type="HOGENOM" id="CLU_2982278_0_0_1"/>
<reference evidence="2" key="2">
    <citation type="submission" date="2013-04" db="UniProtKB">
        <authorList>
            <consortium name="EnsemblPlants"/>
        </authorList>
    </citation>
    <scope>IDENTIFICATION</scope>
</reference>
<protein>
    <submittedName>
        <fullName evidence="2">Uncharacterized protein</fullName>
    </submittedName>
</protein>
<reference evidence="2" key="1">
    <citation type="journal article" date="2013" name="Nat. Commun.">
        <title>Whole-genome sequencing of Oryza brachyantha reveals mechanisms underlying Oryza genome evolution.</title>
        <authorList>
            <person name="Chen J."/>
            <person name="Huang Q."/>
            <person name="Gao D."/>
            <person name="Wang J."/>
            <person name="Lang Y."/>
            <person name="Liu T."/>
            <person name="Li B."/>
            <person name="Bai Z."/>
            <person name="Luis Goicoechea J."/>
            <person name="Liang C."/>
            <person name="Chen C."/>
            <person name="Zhang W."/>
            <person name="Sun S."/>
            <person name="Liao Y."/>
            <person name="Zhang X."/>
            <person name="Yang L."/>
            <person name="Song C."/>
            <person name="Wang M."/>
            <person name="Shi J."/>
            <person name="Liu G."/>
            <person name="Liu J."/>
            <person name="Zhou H."/>
            <person name="Zhou W."/>
            <person name="Yu Q."/>
            <person name="An N."/>
            <person name="Chen Y."/>
            <person name="Cai Q."/>
            <person name="Wang B."/>
            <person name="Liu B."/>
            <person name="Min J."/>
            <person name="Huang Y."/>
            <person name="Wu H."/>
            <person name="Li Z."/>
            <person name="Zhang Y."/>
            <person name="Yin Y."/>
            <person name="Song W."/>
            <person name="Jiang J."/>
            <person name="Jackson S.A."/>
            <person name="Wing R.A."/>
            <person name="Wang J."/>
            <person name="Chen M."/>
        </authorList>
    </citation>
    <scope>NUCLEOTIDE SEQUENCE [LARGE SCALE GENOMIC DNA]</scope>
    <source>
        <strain evidence="2">cv. IRGC 101232</strain>
    </source>
</reference>
<feature type="transmembrane region" description="Helical" evidence="1">
    <location>
        <begin position="34"/>
        <end position="56"/>
    </location>
</feature>
<evidence type="ECO:0000313" key="2">
    <source>
        <dbReference type="EnsemblPlants" id="OB06G25600.1"/>
    </source>
</evidence>
<sequence>MHAGTYVFHGSIIRLGVFRINWSKCQMTAIIYSVLYATITFSDFLEILLNLINILLPV</sequence>
<organism evidence="2">
    <name type="scientific">Oryza brachyantha</name>
    <name type="common">malo sina</name>
    <dbReference type="NCBI Taxonomy" id="4533"/>
    <lineage>
        <taxon>Eukaryota</taxon>
        <taxon>Viridiplantae</taxon>
        <taxon>Streptophyta</taxon>
        <taxon>Embryophyta</taxon>
        <taxon>Tracheophyta</taxon>
        <taxon>Spermatophyta</taxon>
        <taxon>Magnoliopsida</taxon>
        <taxon>Liliopsida</taxon>
        <taxon>Poales</taxon>
        <taxon>Poaceae</taxon>
        <taxon>BOP clade</taxon>
        <taxon>Oryzoideae</taxon>
        <taxon>Oryzeae</taxon>
        <taxon>Oryzinae</taxon>
        <taxon>Oryza</taxon>
    </lineage>
</organism>
<dbReference type="Gramene" id="OB06G25600.1">
    <property type="protein sequence ID" value="OB06G25600.1"/>
    <property type="gene ID" value="OB06G25600"/>
</dbReference>
<accession>J3MEW6</accession>
<proteinExistence type="predicted"/>
<keyword evidence="1" id="KW-0812">Transmembrane</keyword>
<name>J3MEW6_ORYBR</name>
<dbReference type="Proteomes" id="UP000006038">
    <property type="component" value="Chromosome 6"/>
</dbReference>
<dbReference type="EnsemblPlants" id="OB06G25600.1">
    <property type="protein sequence ID" value="OB06G25600.1"/>
    <property type="gene ID" value="OB06G25600"/>
</dbReference>